<feature type="compositionally biased region" description="Low complexity" evidence="1">
    <location>
        <begin position="805"/>
        <end position="824"/>
    </location>
</feature>
<dbReference type="SUPFAM" id="SSF47781">
    <property type="entry name" value="RuvA domain 2-like"/>
    <property type="match status" value="1"/>
</dbReference>
<dbReference type="Pfam" id="PF16921">
    <property type="entry name" value="Tex_YqgF"/>
    <property type="match status" value="2"/>
</dbReference>
<dbReference type="Proteomes" id="UP000095751">
    <property type="component" value="Unassembled WGS sequence"/>
</dbReference>
<dbReference type="InterPro" id="IPR032639">
    <property type="entry name" value="Tex_YqgF"/>
</dbReference>
<dbReference type="PANTHER" id="PTHR10724">
    <property type="entry name" value="30S RIBOSOMAL PROTEIN S1"/>
    <property type="match status" value="1"/>
</dbReference>
<dbReference type="OrthoDB" id="995477at2759"/>
<dbReference type="InterPro" id="IPR003029">
    <property type="entry name" value="S1_domain"/>
</dbReference>
<dbReference type="InterPro" id="IPR023323">
    <property type="entry name" value="Tex-like_dom_sf"/>
</dbReference>
<evidence type="ECO:0000256" key="2">
    <source>
        <dbReference type="SAM" id="Phobius"/>
    </source>
</evidence>
<name>A0A1E7ETB9_9STRA</name>
<protein>
    <recommendedName>
        <fullName evidence="3">S1 motif domain-containing protein</fullName>
    </recommendedName>
</protein>
<dbReference type="InterPro" id="IPR050437">
    <property type="entry name" value="Ribos_protein_bS1-like"/>
</dbReference>
<evidence type="ECO:0000256" key="1">
    <source>
        <dbReference type="SAM" id="MobiDB-lite"/>
    </source>
</evidence>
<feature type="compositionally biased region" description="Low complexity" evidence="1">
    <location>
        <begin position="668"/>
        <end position="692"/>
    </location>
</feature>
<dbReference type="GO" id="GO:0003729">
    <property type="term" value="F:mRNA binding"/>
    <property type="evidence" value="ECO:0007669"/>
    <property type="project" value="TreeGrafter"/>
</dbReference>
<keyword evidence="5" id="KW-1185">Reference proteome</keyword>
<dbReference type="KEGG" id="fcy:FRACYDRAFT_248971"/>
<feature type="region of interest" description="Disordered" evidence="1">
    <location>
        <begin position="797"/>
        <end position="838"/>
    </location>
</feature>
<keyword evidence="2" id="KW-1133">Transmembrane helix</keyword>
<feature type="region of interest" description="Disordered" evidence="1">
    <location>
        <begin position="128"/>
        <end position="157"/>
    </location>
</feature>
<dbReference type="SUPFAM" id="SSF158832">
    <property type="entry name" value="Tex N-terminal region-like"/>
    <property type="match status" value="1"/>
</dbReference>
<dbReference type="GO" id="GO:0006139">
    <property type="term" value="P:nucleobase-containing compound metabolic process"/>
    <property type="evidence" value="ECO:0007669"/>
    <property type="project" value="InterPro"/>
</dbReference>
<organism evidence="4 5">
    <name type="scientific">Fragilariopsis cylindrus CCMP1102</name>
    <dbReference type="NCBI Taxonomy" id="635003"/>
    <lineage>
        <taxon>Eukaryota</taxon>
        <taxon>Sar</taxon>
        <taxon>Stramenopiles</taxon>
        <taxon>Ochrophyta</taxon>
        <taxon>Bacillariophyta</taxon>
        <taxon>Bacillariophyceae</taxon>
        <taxon>Bacillariophycidae</taxon>
        <taxon>Bacillariales</taxon>
        <taxon>Bacillariaceae</taxon>
        <taxon>Fragilariopsis</taxon>
    </lineage>
</organism>
<feature type="transmembrane region" description="Helical" evidence="2">
    <location>
        <begin position="1710"/>
        <end position="1732"/>
    </location>
</feature>
<dbReference type="Gene3D" id="3.30.420.140">
    <property type="entry name" value="YqgF/RNase H-like domain"/>
    <property type="match status" value="1"/>
</dbReference>
<dbReference type="Gene3D" id="2.40.50.140">
    <property type="entry name" value="Nucleic acid-binding proteins"/>
    <property type="match status" value="1"/>
</dbReference>
<dbReference type="InterPro" id="IPR012337">
    <property type="entry name" value="RNaseH-like_sf"/>
</dbReference>
<dbReference type="EMBL" id="KV784377">
    <property type="protein sequence ID" value="OEU09086.1"/>
    <property type="molecule type" value="Genomic_DNA"/>
</dbReference>
<dbReference type="PANTHER" id="PTHR10724:SF10">
    <property type="entry name" value="S1 RNA-BINDING DOMAIN-CONTAINING PROTEIN 1"/>
    <property type="match status" value="1"/>
</dbReference>
<evidence type="ECO:0000259" key="3">
    <source>
        <dbReference type="PROSITE" id="PS50126"/>
    </source>
</evidence>
<reference evidence="4 5" key="1">
    <citation type="submission" date="2016-09" db="EMBL/GenBank/DDBJ databases">
        <title>Extensive genetic diversity and differential bi-allelic expression allows diatom success in the polar Southern Ocean.</title>
        <authorList>
            <consortium name="DOE Joint Genome Institute"/>
            <person name="Mock T."/>
            <person name="Otillar R.P."/>
            <person name="Strauss J."/>
            <person name="Dupont C."/>
            <person name="Frickenhaus S."/>
            <person name="Maumus F."/>
            <person name="Mcmullan M."/>
            <person name="Sanges R."/>
            <person name="Schmutz J."/>
            <person name="Toseland A."/>
            <person name="Valas R."/>
            <person name="Veluchamy A."/>
            <person name="Ward B.J."/>
            <person name="Allen A."/>
            <person name="Barry K."/>
            <person name="Falciatore A."/>
            <person name="Ferrante M."/>
            <person name="Fortunato A.E."/>
            <person name="Gloeckner G."/>
            <person name="Gruber A."/>
            <person name="Hipkin R."/>
            <person name="Janech M."/>
            <person name="Kroth P."/>
            <person name="Leese F."/>
            <person name="Lindquist E."/>
            <person name="Lyon B.R."/>
            <person name="Martin J."/>
            <person name="Mayer C."/>
            <person name="Parker M."/>
            <person name="Quesneville H."/>
            <person name="Raymond J."/>
            <person name="Uhlig C."/>
            <person name="Valentin K.U."/>
            <person name="Worden A.Z."/>
            <person name="Armbrust E.V."/>
            <person name="Bowler C."/>
            <person name="Green B."/>
            <person name="Moulton V."/>
            <person name="Van Oosterhout C."/>
            <person name="Grigoriev I."/>
        </authorList>
    </citation>
    <scope>NUCLEOTIDE SEQUENCE [LARGE SCALE GENOMIC DNA]</scope>
    <source>
        <strain evidence="4 5">CCMP1102</strain>
    </source>
</reference>
<evidence type="ECO:0000313" key="5">
    <source>
        <dbReference type="Proteomes" id="UP000095751"/>
    </source>
</evidence>
<feature type="domain" description="S1 motif" evidence="3">
    <location>
        <begin position="721"/>
        <end position="791"/>
    </location>
</feature>
<evidence type="ECO:0000313" key="4">
    <source>
        <dbReference type="EMBL" id="OEU09086.1"/>
    </source>
</evidence>
<dbReference type="InterPro" id="IPR012340">
    <property type="entry name" value="NA-bd_OB-fold"/>
</dbReference>
<dbReference type="SUPFAM" id="SSF53098">
    <property type="entry name" value="Ribonuclease H-like"/>
    <property type="match status" value="1"/>
</dbReference>
<dbReference type="InterPro" id="IPR037027">
    <property type="entry name" value="YqgF/RNaseH-like_dom_sf"/>
</dbReference>
<keyword evidence="2" id="KW-0472">Membrane</keyword>
<dbReference type="SUPFAM" id="SSF50249">
    <property type="entry name" value="Nucleic acid-binding proteins"/>
    <property type="match status" value="1"/>
</dbReference>
<dbReference type="GO" id="GO:0006412">
    <property type="term" value="P:translation"/>
    <property type="evidence" value="ECO:0007669"/>
    <property type="project" value="TreeGrafter"/>
</dbReference>
<dbReference type="Gene3D" id="1.10.3500.10">
    <property type="entry name" value="Tex N-terminal region-like"/>
    <property type="match status" value="1"/>
</dbReference>
<proteinExistence type="predicted"/>
<sequence length="1746" mass="196602">MRLKLLPHFVSSSTTTTTSTRNIILTSISKSELDDIYTPFKPVSKGSIIERIQKEYPELIQAIDAVWNNSDNNANANVNINKWFQLGGGAPREVIVQVLGTKIASEPQITWLALEELLIEKEKQSTAKSKSSSSSSATASTKKSISNNNKTSNSNNKYSETYGDFSGHLSYLKDYQVLAIRRGVKEKALKMTYNIDSDKMEKYLFYCIRKSSSSGSGSGSGSSIVPTSILRYDSGGLIKDAIHDAWIRLLKRRTTTRLWNEKCIDAQDRACYVFEQNLKRALLQPPYSYKGIPFQPILALDPGFAAGIKCSLLDSDGNVIKLDTVQFVGNQARKEKGINKLEQLLKEMKQHMISASTPSSSSSSSLKNDDDDITITVALGNGHGSMDCRLLIQEASKQCKIPIDIQLVNEAGASVWSVTEQANEEFPNHPPASIAAISIGRRLQNPLFELVKVPPASLGIGMYQHDLTKKELNEKLDLTCVDAVATVGVDLNTCSLEILKKVPGLSGSNTLVQKIINARPFKRRIDLISSSSKKQKISGLGPKTFENCAGFVRVYGGPEVLDTTNVHPESYELARWLLQQEQFSSWLKVLEQDHRGDNNNNNPDTTDMMQQILQDLPPRDEWDVEWKDTITEAAKIYKVSSERILTVLEQLVDSISNEDPRLKLLDDSNSNENSVSESPSSALSSSTGSIESCKALPPELSNMDQLSNAINKNKEGSNDAPVPIRGIIGTVRNVADFGAFIDIGNENNALLHTSKMGTLNPSSLLIGQQIGIDVLSATSSGNNNRISLGLHGCNYQPSLPRNQVRGSSSSTSSSSGKNKSISNSTKKKATTSKKRSISTKATLRRVYRDYKYPITWPTAEEYDDETDYNLEDPKATDQKDASKWREVNCPKEIEFLLRLRNQRHFGQAESDGTPFTTETMKHKFNWSASTNEAELVLKGEYNDDELSDITRLFLDNMTRVTEIEDKPKFVTMKEFTGKFKVWRETTSTSPSGRHLGHYKALVATIDRSLKEEERKEFVTFQEEISKCYIGLINYAIKHRYSLKRWKTIVNMMIYKEHGNVKIHRLRVIHLYEADLSLLWGVKWREGMHTALKTKSLHQGQYGGLPGRDCTSLTYLEELRFDYSKLTRYPVANFDNDAAACYDRILCAIASLAGRKYGIHKDVIFIHAQTLEEAEFKLKSSLKVSDTSYRHCVKFPIHGTGQGSSNSPTIWCFISSVLFQCHNERASGMLFQSPEGDMIVRFNMVGFVDDSTCITGGNPDDTLQELLKKMQDDAQLWHDLLWCSGGKLELSKCGYHVIHYDFEDSGIPRMKHNPGESITLQNEKGEPISIKSKNIYQTRVNLGHAKAPSDSCNTEFERTLKKAVKIGEAITQCGGTRAESKMLYKAVWKPAVEYILPQSFLSKKQLQKIEKASLPKIYAKCGYNRNTSRAVLAGPIELGGGGFTPLYVTAGTGYVTHFLKNWRTPTEDIGKQLRIVYAWTSYQAGVAYPLLEHPERILDYVNGKVIPGMRAYLDTIDGKIKLNNTYIRSKLRTNDKSIMERVAEMEFTTIQRERINCVRMYLGVMYLSEICNEDGKSLQKGIEDNKHNKTTYTVSLTRPKQQKPNSYSWKFWKKAIRSFTTDDKKLELELGSWTNQHSKSGKWESYQSNIDNNIYHHCSNKEDNHQYWEVYERQGYQLTLINEMELDEFKIRNGTPIQIKSLANGMKYGEMTAFFCLYAGCQFSVCVTVQLIISNSYTRKLFEIIKN</sequence>
<keyword evidence="2" id="KW-0812">Transmembrane</keyword>
<feature type="compositionally biased region" description="Basic residues" evidence="1">
    <location>
        <begin position="825"/>
        <end position="838"/>
    </location>
</feature>
<dbReference type="Pfam" id="PF12836">
    <property type="entry name" value="HHH_3"/>
    <property type="match status" value="1"/>
</dbReference>
<dbReference type="GO" id="GO:0003735">
    <property type="term" value="F:structural constituent of ribosome"/>
    <property type="evidence" value="ECO:0007669"/>
    <property type="project" value="TreeGrafter"/>
</dbReference>
<dbReference type="InterPro" id="IPR010994">
    <property type="entry name" value="RuvA_2-like"/>
</dbReference>
<feature type="region of interest" description="Disordered" evidence="1">
    <location>
        <begin position="663"/>
        <end position="695"/>
    </location>
</feature>
<accession>A0A1E7ETB9</accession>
<dbReference type="Gene3D" id="1.10.150.310">
    <property type="entry name" value="Tex RuvX-like domain-like"/>
    <property type="match status" value="1"/>
</dbReference>
<dbReference type="PROSITE" id="PS50126">
    <property type="entry name" value="S1"/>
    <property type="match status" value="1"/>
</dbReference>
<gene>
    <name evidence="4" type="ORF">FRACYDRAFT_248971</name>
</gene>
<dbReference type="InParanoid" id="A0A1E7ETB9"/>